<dbReference type="GO" id="GO:0004527">
    <property type="term" value="F:exonuclease activity"/>
    <property type="evidence" value="ECO:0007669"/>
    <property type="project" value="UniProtKB-KW"/>
</dbReference>
<reference evidence="9 10" key="1">
    <citation type="submission" date="2021-11" db="EMBL/GenBank/DDBJ databases">
        <title>Black yeast isolated from Biological Soil Crust.</title>
        <authorList>
            <person name="Kurbessoian T."/>
        </authorList>
    </citation>
    <scope>NUCLEOTIDE SEQUENCE [LARGE SCALE GENOMIC DNA]</scope>
    <source>
        <strain evidence="9 10">CCFEE 5522</strain>
    </source>
</reference>
<dbReference type="GO" id="GO:0006364">
    <property type="term" value="P:rRNA processing"/>
    <property type="evidence" value="ECO:0007669"/>
    <property type="project" value="UniProtKB-KW"/>
</dbReference>
<dbReference type="InterPro" id="IPR036397">
    <property type="entry name" value="RNaseH_sf"/>
</dbReference>
<dbReference type="PANTHER" id="PTHR12801:SF45">
    <property type="entry name" value="RNA EXONUCLEASE 4"/>
    <property type="match status" value="1"/>
</dbReference>
<dbReference type="SUPFAM" id="SSF53098">
    <property type="entry name" value="Ribonuclease H-like"/>
    <property type="match status" value="1"/>
</dbReference>
<keyword evidence="6" id="KW-0175">Coiled coil</keyword>
<keyword evidence="4" id="KW-0269">Exonuclease</keyword>
<dbReference type="Proteomes" id="UP001324427">
    <property type="component" value="Unassembled WGS sequence"/>
</dbReference>
<dbReference type="AlphaFoldDB" id="A0AAV9JCW6"/>
<dbReference type="GO" id="GO:0003676">
    <property type="term" value="F:nucleic acid binding"/>
    <property type="evidence" value="ECO:0007669"/>
    <property type="project" value="InterPro"/>
</dbReference>
<keyword evidence="2" id="KW-0540">Nuclease</keyword>
<comment type="caution">
    <text evidence="9">The sequence shown here is derived from an EMBL/GenBank/DDBJ whole genome shotgun (WGS) entry which is preliminary data.</text>
</comment>
<evidence type="ECO:0000313" key="9">
    <source>
        <dbReference type="EMBL" id="KAK4542674.1"/>
    </source>
</evidence>
<proteinExistence type="predicted"/>
<gene>
    <name evidence="9" type="ORF">LTR36_006246</name>
</gene>
<evidence type="ECO:0000256" key="7">
    <source>
        <dbReference type="SAM" id="MobiDB-lite"/>
    </source>
</evidence>
<dbReference type="GO" id="GO:0005634">
    <property type="term" value="C:nucleus"/>
    <property type="evidence" value="ECO:0007669"/>
    <property type="project" value="TreeGrafter"/>
</dbReference>
<comment type="function">
    <text evidence="5">Exoribonuclease involved in ribosome biosynthesis. Involved in the processing of ITS1, the internal transcribed spacer localized between the 18S and 5.8S rRNAs.</text>
</comment>
<organism evidence="9 10">
    <name type="scientific">Oleoguttula mirabilis</name>
    <dbReference type="NCBI Taxonomy" id="1507867"/>
    <lineage>
        <taxon>Eukaryota</taxon>
        <taxon>Fungi</taxon>
        <taxon>Dikarya</taxon>
        <taxon>Ascomycota</taxon>
        <taxon>Pezizomycotina</taxon>
        <taxon>Dothideomycetes</taxon>
        <taxon>Dothideomycetidae</taxon>
        <taxon>Mycosphaerellales</taxon>
        <taxon>Teratosphaeriaceae</taxon>
        <taxon>Oleoguttula</taxon>
    </lineage>
</organism>
<evidence type="ECO:0000256" key="5">
    <source>
        <dbReference type="ARBA" id="ARBA00025599"/>
    </source>
</evidence>
<dbReference type="SMART" id="SM00479">
    <property type="entry name" value="EXOIII"/>
    <property type="match status" value="1"/>
</dbReference>
<evidence type="ECO:0000256" key="3">
    <source>
        <dbReference type="ARBA" id="ARBA00022801"/>
    </source>
</evidence>
<keyword evidence="10" id="KW-1185">Reference proteome</keyword>
<accession>A0AAV9JCW6</accession>
<evidence type="ECO:0000313" key="10">
    <source>
        <dbReference type="Proteomes" id="UP001324427"/>
    </source>
</evidence>
<protein>
    <recommendedName>
        <fullName evidence="8">Exonuclease domain-containing protein</fullName>
    </recommendedName>
</protein>
<dbReference type="Gene3D" id="3.30.420.10">
    <property type="entry name" value="Ribonuclease H-like superfamily/Ribonuclease H"/>
    <property type="match status" value="1"/>
</dbReference>
<dbReference type="EMBL" id="JAVFHQ010000039">
    <property type="protein sequence ID" value="KAK4542674.1"/>
    <property type="molecule type" value="Genomic_DNA"/>
</dbReference>
<evidence type="ECO:0000259" key="8">
    <source>
        <dbReference type="SMART" id="SM00479"/>
    </source>
</evidence>
<dbReference type="InterPro" id="IPR012337">
    <property type="entry name" value="RNaseH-like_sf"/>
</dbReference>
<evidence type="ECO:0000256" key="2">
    <source>
        <dbReference type="ARBA" id="ARBA00022722"/>
    </source>
</evidence>
<feature type="compositionally biased region" description="Low complexity" evidence="7">
    <location>
        <begin position="519"/>
        <end position="548"/>
    </location>
</feature>
<keyword evidence="3" id="KW-0378">Hydrolase</keyword>
<evidence type="ECO:0000256" key="6">
    <source>
        <dbReference type="SAM" id="Coils"/>
    </source>
</evidence>
<feature type="coiled-coil region" evidence="6">
    <location>
        <begin position="118"/>
        <end position="152"/>
    </location>
</feature>
<sequence length="605" mass="66557">MSAPRPRTFVYFPDYFEGFDRLDWDENHTSAAARSRGGDEGRAKPILAGAWLISCGGVSQQYGSKDLRLRINRKGRNASVIGMFDCGVLEGVMHFDTKMASLPHDLSDDAASDEDDSADDAPNLLEFARAEIDELKDQVKRVTETSNATRELVTRSLGSLADAKDFNGAKAAIKSLLSAAENDAGNLAKRKRRKTATLRSEIQLDRNKENRGYIEFTDADCLEFCGVISGAILGSDIPWSDYKIGDRGTPFGRSWENYSEEEYELERVFTLPVTTISAKHVSYQNGVRYIAQRPRQEQPKQTRPVQGFGDRGPTGWRCRAHQLQPRLGLVTPGKPVAVDCEGMILDGRQGDQNRGLGRVSVTKESDQIIYDTFVYYPADVPHRPDPQWLDLGVNYKDIKPENGAQPIGEVLENVQAIFDKSGFAVGHAFHNDMKMLRGVSLENVEVRDTQLLPEYTHHAKQGRPSLKDLSAIILKRTIQVKDHSSVEDARATMRLYQVRREDFERQQGPRTLPPVITPSTSGSDSQARSSSNNSSDTTTTSSSTSGSASHVAATATVVSTPIHAGGHAPAATSTSSNLAGRVVALPNIAAFAKGRVFDYQTSRYT</sequence>
<feature type="domain" description="Exonuclease" evidence="8">
    <location>
        <begin position="334"/>
        <end position="505"/>
    </location>
</feature>
<dbReference type="InterPro" id="IPR047021">
    <property type="entry name" value="REXO1/3/4-like"/>
</dbReference>
<feature type="region of interest" description="Disordered" evidence="7">
    <location>
        <begin position="500"/>
        <end position="548"/>
    </location>
</feature>
<dbReference type="InterPro" id="IPR013520">
    <property type="entry name" value="Ribonucl_H"/>
</dbReference>
<evidence type="ECO:0000256" key="1">
    <source>
        <dbReference type="ARBA" id="ARBA00022552"/>
    </source>
</evidence>
<dbReference type="PANTHER" id="PTHR12801">
    <property type="entry name" value="RNA EXONUCLEASE REXO1 / RECO3 FAMILY MEMBER-RELATED"/>
    <property type="match status" value="1"/>
</dbReference>
<keyword evidence="1" id="KW-0698">rRNA processing</keyword>
<name>A0AAV9JCW6_9PEZI</name>
<evidence type="ECO:0000256" key="4">
    <source>
        <dbReference type="ARBA" id="ARBA00022839"/>
    </source>
</evidence>